<dbReference type="KEGG" id="kuy:FY550_03415"/>
<dbReference type="GO" id="GO:0004222">
    <property type="term" value="F:metalloendopeptidase activity"/>
    <property type="evidence" value="ECO:0007669"/>
    <property type="project" value="InterPro"/>
</dbReference>
<reference evidence="7 8" key="1">
    <citation type="submission" date="2019-08" db="EMBL/GenBank/DDBJ databases">
        <title>Complete genome sequence of Kushneria sp. YCWA18, a halophilic phosphate-solubilizing bacterium isolated from Daqiao saltern in China.</title>
        <authorList>
            <person name="Du G.-X."/>
            <person name="Qu L.-Y."/>
        </authorList>
    </citation>
    <scope>NUCLEOTIDE SEQUENCE [LARGE SCALE GENOMIC DNA]</scope>
    <source>
        <strain evidence="7 8">YCWA18</strain>
    </source>
</reference>
<keyword evidence="8" id="KW-1185">Reference proteome</keyword>
<dbReference type="GO" id="GO:0051603">
    <property type="term" value="P:proteolysis involved in protein catabolic process"/>
    <property type="evidence" value="ECO:0007669"/>
    <property type="project" value="TreeGrafter"/>
</dbReference>
<dbReference type="GO" id="GO:0046872">
    <property type="term" value="F:metal ion binding"/>
    <property type="evidence" value="ECO:0007669"/>
    <property type="project" value="UniProtKB-KW"/>
</dbReference>
<dbReference type="Proteomes" id="UP000322553">
    <property type="component" value="Chromosome"/>
</dbReference>
<sequence>MLLPLSLGACTTSPLGRSQLALFDDSQLQQQGAEAYRQYAESHERETGAVADYASCVANAIIDQLPAGKGPDNWQVGVFHDETPNAFALPGGYVVINSGMLKVADNQDQLATVVGHEMSHVLADHANERTSTQALTQSGLGVIQAVTGSGGEQLATLLGAGAQYGILLPYSRKQESEADLLGLQLMARAGFNPEASLQLWQNMSRASDGNAPPAWASTHPSNGQRIQALESHMGEAKQIATQAHEAGIRPNCQRPGSS</sequence>
<keyword evidence="2" id="KW-0479">Metal-binding</keyword>
<dbReference type="CDD" id="cd07331">
    <property type="entry name" value="M48C_Oma1_like"/>
    <property type="match status" value="1"/>
</dbReference>
<comment type="similarity">
    <text evidence="6">Belongs to the peptidase M48 family.</text>
</comment>
<dbReference type="Pfam" id="PF01435">
    <property type="entry name" value="Peptidase_M48"/>
    <property type="match status" value="1"/>
</dbReference>
<proteinExistence type="inferred from homology"/>
<accession>A0A1S1NU39</accession>
<gene>
    <name evidence="7" type="ORF">FY550_03415</name>
</gene>
<dbReference type="Gene3D" id="3.30.2010.10">
    <property type="entry name" value="Metalloproteases ('zincins'), catalytic domain"/>
    <property type="match status" value="1"/>
</dbReference>
<evidence type="ECO:0000256" key="6">
    <source>
        <dbReference type="RuleBase" id="RU003983"/>
    </source>
</evidence>
<dbReference type="PANTHER" id="PTHR22726">
    <property type="entry name" value="METALLOENDOPEPTIDASE OMA1"/>
    <property type="match status" value="1"/>
</dbReference>
<name>A0A1S1NU39_9GAMM</name>
<protein>
    <submittedName>
        <fullName evidence="7">M48 family metallopeptidase</fullName>
    </submittedName>
</protein>
<evidence type="ECO:0000256" key="4">
    <source>
        <dbReference type="ARBA" id="ARBA00022833"/>
    </source>
</evidence>
<dbReference type="STRING" id="657387.BH688_16490"/>
<keyword evidence="1 6" id="KW-0645">Protease</keyword>
<organism evidence="7 8">
    <name type="scientific">Kushneria phosphatilytica</name>
    <dbReference type="NCBI Taxonomy" id="657387"/>
    <lineage>
        <taxon>Bacteria</taxon>
        <taxon>Pseudomonadati</taxon>
        <taxon>Pseudomonadota</taxon>
        <taxon>Gammaproteobacteria</taxon>
        <taxon>Oceanospirillales</taxon>
        <taxon>Halomonadaceae</taxon>
        <taxon>Kushneria</taxon>
    </lineage>
</organism>
<dbReference type="EMBL" id="CP043420">
    <property type="protein sequence ID" value="QEL12697.1"/>
    <property type="molecule type" value="Genomic_DNA"/>
</dbReference>
<evidence type="ECO:0000256" key="2">
    <source>
        <dbReference type="ARBA" id="ARBA00022723"/>
    </source>
</evidence>
<evidence type="ECO:0000256" key="3">
    <source>
        <dbReference type="ARBA" id="ARBA00022801"/>
    </source>
</evidence>
<dbReference type="InterPro" id="IPR001915">
    <property type="entry name" value="Peptidase_M48"/>
</dbReference>
<evidence type="ECO:0000313" key="8">
    <source>
        <dbReference type="Proteomes" id="UP000322553"/>
    </source>
</evidence>
<keyword evidence="4 6" id="KW-0862">Zinc</keyword>
<dbReference type="InterPro" id="IPR051156">
    <property type="entry name" value="Mito/Outer_Membr_Metalloprot"/>
</dbReference>
<dbReference type="OrthoDB" id="9810445at2"/>
<comment type="cofactor">
    <cofactor evidence="6">
        <name>Zn(2+)</name>
        <dbReference type="ChEBI" id="CHEBI:29105"/>
    </cofactor>
    <text evidence="6">Binds 1 zinc ion per subunit.</text>
</comment>
<evidence type="ECO:0000256" key="5">
    <source>
        <dbReference type="ARBA" id="ARBA00023049"/>
    </source>
</evidence>
<dbReference type="AlphaFoldDB" id="A0A1S1NU39"/>
<dbReference type="GO" id="GO:0016020">
    <property type="term" value="C:membrane"/>
    <property type="evidence" value="ECO:0007669"/>
    <property type="project" value="TreeGrafter"/>
</dbReference>
<keyword evidence="3 6" id="KW-0378">Hydrolase</keyword>
<evidence type="ECO:0000313" key="7">
    <source>
        <dbReference type="EMBL" id="QEL12697.1"/>
    </source>
</evidence>
<dbReference type="PANTHER" id="PTHR22726:SF24">
    <property type="entry name" value="M48 FAMILY METALLOPEPTIDASE"/>
    <property type="match status" value="1"/>
</dbReference>
<evidence type="ECO:0000256" key="1">
    <source>
        <dbReference type="ARBA" id="ARBA00022670"/>
    </source>
</evidence>
<keyword evidence="5 6" id="KW-0482">Metalloprotease</keyword>